<evidence type="ECO:0000313" key="1">
    <source>
        <dbReference type="EMBL" id="RDY25831.1"/>
    </source>
</evidence>
<dbReference type="RefSeq" id="WP_094369475.1">
    <property type="nucleotide sequence ID" value="NZ_NOJY02000045.1"/>
</dbReference>
<protein>
    <recommendedName>
        <fullName evidence="3">DUF4143 domain-containing protein</fullName>
    </recommendedName>
</protein>
<sequence length="62" mass="7224">MKTDDDIWDIIEIKGYNKIDDKAVNAKKLYATELATASNMKYEIIKSSNIDNGTYRQEYLLF</sequence>
<organism evidence="1 2">
    <name type="scientific">Romboutsia weinsteinii</name>
    <dbReference type="NCBI Taxonomy" id="2020949"/>
    <lineage>
        <taxon>Bacteria</taxon>
        <taxon>Bacillati</taxon>
        <taxon>Bacillota</taxon>
        <taxon>Clostridia</taxon>
        <taxon>Peptostreptococcales</taxon>
        <taxon>Peptostreptococcaceae</taxon>
        <taxon>Romboutsia</taxon>
    </lineage>
</organism>
<dbReference type="AlphaFoldDB" id="A0A371IZB5"/>
<gene>
    <name evidence="1" type="ORF">CHL78_016170</name>
</gene>
<name>A0A371IZB5_9FIRM</name>
<dbReference type="Proteomes" id="UP000215694">
    <property type="component" value="Unassembled WGS sequence"/>
</dbReference>
<evidence type="ECO:0008006" key="3">
    <source>
        <dbReference type="Google" id="ProtNLM"/>
    </source>
</evidence>
<keyword evidence="2" id="KW-1185">Reference proteome</keyword>
<comment type="caution">
    <text evidence="1">The sequence shown here is derived from an EMBL/GenBank/DDBJ whole genome shotgun (WGS) entry which is preliminary data.</text>
</comment>
<dbReference type="OrthoDB" id="9804145at2"/>
<accession>A0A371IZB5</accession>
<evidence type="ECO:0000313" key="2">
    <source>
        <dbReference type="Proteomes" id="UP000215694"/>
    </source>
</evidence>
<dbReference type="EMBL" id="NOJY02000045">
    <property type="protein sequence ID" value="RDY25831.1"/>
    <property type="molecule type" value="Genomic_DNA"/>
</dbReference>
<proteinExistence type="predicted"/>
<reference evidence="1 2" key="1">
    <citation type="journal article" date="2017" name="Genome Announc.">
        <title>Draft Genome Sequence of Romboutsia weinsteinii sp. nov. Strain CCRI-19649(T) Isolated from Surface Water.</title>
        <authorList>
            <person name="Maheux A.F."/>
            <person name="Boudreau D.K."/>
            <person name="Berube E."/>
            <person name="Boissinot M."/>
            <person name="Cantin P."/>
            <person name="Raymond F."/>
            <person name="Corbeil J."/>
            <person name="Omar R.F."/>
            <person name="Bergeron M.G."/>
        </authorList>
    </citation>
    <scope>NUCLEOTIDE SEQUENCE [LARGE SCALE GENOMIC DNA]</scope>
    <source>
        <strain evidence="1 2">CCRI-19649</strain>
    </source>
</reference>